<keyword evidence="2" id="KW-1185">Reference proteome</keyword>
<protein>
    <submittedName>
        <fullName evidence="1">Uncharacterized protein</fullName>
    </submittedName>
</protein>
<dbReference type="Proteomes" id="UP000499080">
    <property type="component" value="Unassembled WGS sequence"/>
</dbReference>
<evidence type="ECO:0000313" key="2">
    <source>
        <dbReference type="Proteomes" id="UP000499080"/>
    </source>
</evidence>
<organism evidence="1 2">
    <name type="scientific">Araneus ventricosus</name>
    <name type="common">Orbweaver spider</name>
    <name type="synonym">Epeira ventricosa</name>
    <dbReference type="NCBI Taxonomy" id="182803"/>
    <lineage>
        <taxon>Eukaryota</taxon>
        <taxon>Metazoa</taxon>
        <taxon>Ecdysozoa</taxon>
        <taxon>Arthropoda</taxon>
        <taxon>Chelicerata</taxon>
        <taxon>Arachnida</taxon>
        <taxon>Araneae</taxon>
        <taxon>Araneomorphae</taxon>
        <taxon>Entelegynae</taxon>
        <taxon>Araneoidea</taxon>
        <taxon>Araneidae</taxon>
        <taxon>Araneus</taxon>
    </lineage>
</organism>
<name>A0A4Y2AVS6_ARAVE</name>
<proteinExistence type="predicted"/>
<dbReference type="AlphaFoldDB" id="A0A4Y2AVS6"/>
<evidence type="ECO:0000313" key="1">
    <source>
        <dbReference type="EMBL" id="GBL84161.1"/>
    </source>
</evidence>
<comment type="caution">
    <text evidence="1">The sequence shown here is derived from an EMBL/GenBank/DDBJ whole genome shotgun (WGS) entry which is preliminary data.</text>
</comment>
<sequence length="131" mass="14493">MSFQEFRPRFALFPIVGTGRMEVARGLVSVSIASRVMAINNSHVRGSGSGQTASVHPFTRALPRDLPSHAPLERHDWSEFHRPQSTSRNLEVLSSLGIAIRKTGSGTPADLASLDVYRIRHQFAGSDNRIW</sequence>
<gene>
    <name evidence="1" type="ORF">AVEN_208010_1</name>
</gene>
<accession>A0A4Y2AVS6</accession>
<dbReference type="EMBL" id="BGPR01157818">
    <property type="protein sequence ID" value="GBL84161.1"/>
    <property type="molecule type" value="Genomic_DNA"/>
</dbReference>
<reference evidence="1 2" key="1">
    <citation type="journal article" date="2019" name="Sci. Rep.">
        <title>Orb-weaving spider Araneus ventricosus genome elucidates the spidroin gene catalogue.</title>
        <authorList>
            <person name="Kono N."/>
            <person name="Nakamura H."/>
            <person name="Ohtoshi R."/>
            <person name="Moran D.A.P."/>
            <person name="Shinohara A."/>
            <person name="Yoshida Y."/>
            <person name="Fujiwara M."/>
            <person name="Mori M."/>
            <person name="Tomita M."/>
            <person name="Arakawa K."/>
        </authorList>
    </citation>
    <scope>NUCLEOTIDE SEQUENCE [LARGE SCALE GENOMIC DNA]</scope>
</reference>